<keyword evidence="2" id="KW-1185">Reference proteome</keyword>
<organism evidence="1 2">
    <name type="scientific">Hymenobacter terrestris</name>
    <dbReference type="NCBI Taxonomy" id="2748310"/>
    <lineage>
        <taxon>Bacteria</taxon>
        <taxon>Pseudomonadati</taxon>
        <taxon>Bacteroidota</taxon>
        <taxon>Cytophagia</taxon>
        <taxon>Cytophagales</taxon>
        <taxon>Hymenobacteraceae</taxon>
        <taxon>Hymenobacter</taxon>
    </lineage>
</organism>
<evidence type="ECO:0000313" key="2">
    <source>
        <dbReference type="Proteomes" id="UP000626554"/>
    </source>
</evidence>
<proteinExistence type="predicted"/>
<dbReference type="RefSeq" id="WP_176897683.1">
    <property type="nucleotide sequence ID" value="NZ_JABKAV010000004.1"/>
</dbReference>
<accession>A0ABX2PYH7</accession>
<sequence>MPQANWSSASDSAFTLFDDAFYANQLFLLGEAHGVERIQEVDFALLKHLNARAGVRTYVAEVDCSKAYFLNEYLRTGHDGTLRLVFRSWVAGTEQWGNADLYRKFQRIREWNQTLPAARRIHFIGLDGLQDQPLAADYLMARLRGRRLRPDLRNRLDSVARLLRNDADPKLLGALASRTAEVLRQARQQRPATLGEAYNDVKHLLHNLGYRPAGLGREVILFANFENLYKIKQLGNEKMYGLWGLAHVLQSPVQGNTRLLAGMIRESTLPLHDKVVSLLAMFSNCQMLYPTASLPPTWQDAGHAYTRTTKFNHDGPLTVLTGVEELKQRSKPGSTTLFRLDAVGAATARQPIAVRYAPGIPLGQQIQFNPKLPASAYVQYLLLVRDSKAVEPLQP</sequence>
<dbReference type="Gene3D" id="3.30.1870.10">
    <property type="entry name" value="EreA-like, domain 2"/>
    <property type="match status" value="1"/>
</dbReference>
<protein>
    <submittedName>
        <fullName evidence="1">Erythromycin esterase family protein</fullName>
    </submittedName>
</protein>
<dbReference type="Pfam" id="PF05139">
    <property type="entry name" value="Erythro_esteras"/>
    <property type="match status" value="1"/>
</dbReference>
<gene>
    <name evidence="1" type="ORF">HW556_02530</name>
</gene>
<dbReference type="InterPro" id="IPR007815">
    <property type="entry name" value="Emycin_Estase"/>
</dbReference>
<dbReference type="SUPFAM" id="SSF159501">
    <property type="entry name" value="EreA/ChaN-like"/>
    <property type="match status" value="1"/>
</dbReference>
<name>A0ABX2PYH7_9BACT</name>
<evidence type="ECO:0000313" key="1">
    <source>
        <dbReference type="EMBL" id="NVO83748.1"/>
    </source>
</evidence>
<reference evidence="1 2" key="1">
    <citation type="submission" date="2020-05" db="EMBL/GenBank/DDBJ databases">
        <title>Hymenobacter terrestris sp. nov. and Hymenobacter lapidiphilus sp. nov., isolated from regoliths in Antarctica.</title>
        <authorList>
            <person name="Sedlacek I."/>
            <person name="Pantucek R."/>
            <person name="Zeman M."/>
            <person name="Holochova P."/>
            <person name="Kralova S."/>
            <person name="Stankova E."/>
            <person name="Sedo O."/>
            <person name="Micenkova L."/>
            <person name="Svec P."/>
            <person name="Gupta V."/>
            <person name="Sood U."/>
            <person name="Korpole U.S."/>
            <person name="Lal R."/>
        </authorList>
    </citation>
    <scope>NUCLEOTIDE SEQUENCE [LARGE SCALE GENOMIC DNA]</scope>
    <source>
        <strain evidence="1 2">P5252</strain>
    </source>
</reference>
<dbReference type="Proteomes" id="UP000626554">
    <property type="component" value="Unassembled WGS sequence"/>
</dbReference>
<comment type="caution">
    <text evidence="1">The sequence shown here is derived from an EMBL/GenBank/DDBJ whole genome shotgun (WGS) entry which is preliminary data.</text>
</comment>
<dbReference type="EMBL" id="JABKAV010000004">
    <property type="protein sequence ID" value="NVO83748.1"/>
    <property type="molecule type" value="Genomic_DNA"/>
</dbReference>